<protein>
    <submittedName>
        <fullName evidence="3">Uncharacterized protein</fullName>
    </submittedName>
</protein>
<organism evidence="3">
    <name type="scientific">Candidatus Kentrum sp. DK</name>
    <dbReference type="NCBI Taxonomy" id="2126562"/>
    <lineage>
        <taxon>Bacteria</taxon>
        <taxon>Pseudomonadati</taxon>
        <taxon>Pseudomonadota</taxon>
        <taxon>Gammaproteobacteria</taxon>
        <taxon>Candidatus Kentrum</taxon>
    </lineage>
</organism>
<evidence type="ECO:0000313" key="2">
    <source>
        <dbReference type="EMBL" id="VFJ42713.1"/>
    </source>
</evidence>
<feature type="transmembrane region" description="Helical" evidence="1">
    <location>
        <begin position="232"/>
        <end position="253"/>
    </location>
</feature>
<sequence length="344" mass="37260">MPFDPAILALLGASLTIACLLLPVTWFALDIARHWDLSSGSGRQLIRERRTYLVSTLLVLAFFTELASLVLFLHTIEGLAPQFVGAMCATGVLGVNPWGWPALFLKIAVFLAGAVWLMLNRLDNQGYDYPLTRIKYSLLLAVIPLVWAEAITQALFFLQMDRDVITSCCGSLFTPEDQSLAGDLSGLPPGGALVLFYLSGVAVLAVGGWYFHTGKNASPTPQRWRGGIGFAAAGALAFLTGLMAIVSVISPYIYQLPHHHCPFCILEAGHDFIGYWLYIPLFGATALALGAGVIAPCARIESLREVAIADTRRFVSLALILFLVFYGVATGMIMRSNLILFSSS</sequence>
<evidence type="ECO:0000313" key="3">
    <source>
        <dbReference type="EMBL" id="VFJ47016.1"/>
    </source>
</evidence>
<reference evidence="3" key="1">
    <citation type="submission" date="2019-02" db="EMBL/GenBank/DDBJ databases">
        <authorList>
            <person name="Gruber-Vodicka R. H."/>
            <person name="Seah K. B. B."/>
        </authorList>
    </citation>
    <scope>NUCLEOTIDE SEQUENCE</scope>
    <source>
        <strain evidence="2">BECK_DK161</strain>
        <strain evidence="3">BECK_DK47</strain>
    </source>
</reference>
<keyword evidence="1" id="KW-0472">Membrane</keyword>
<accession>A0A450S553</accession>
<feature type="transmembrane region" description="Helical" evidence="1">
    <location>
        <begin position="273"/>
        <end position="294"/>
    </location>
</feature>
<dbReference type="EMBL" id="CAADEY010000002">
    <property type="protein sequence ID" value="VFJ42713.1"/>
    <property type="molecule type" value="Genomic_DNA"/>
</dbReference>
<feature type="transmembrane region" description="Helical" evidence="1">
    <location>
        <begin position="50"/>
        <end position="73"/>
    </location>
</feature>
<feature type="transmembrane region" description="Helical" evidence="1">
    <location>
        <begin position="98"/>
        <end position="117"/>
    </location>
</feature>
<keyword evidence="1" id="KW-0812">Transmembrane</keyword>
<gene>
    <name evidence="3" type="ORF">BECKDK2373B_GA0170837_10155</name>
    <name evidence="2" type="ORF">BECKDK2373C_GA0170839_100212</name>
</gene>
<evidence type="ECO:0000256" key="1">
    <source>
        <dbReference type="SAM" id="Phobius"/>
    </source>
</evidence>
<dbReference type="EMBL" id="CAADEX010000015">
    <property type="protein sequence ID" value="VFJ47016.1"/>
    <property type="molecule type" value="Genomic_DNA"/>
</dbReference>
<feature type="transmembrane region" description="Helical" evidence="1">
    <location>
        <begin position="192"/>
        <end position="211"/>
    </location>
</feature>
<feature type="transmembrane region" description="Helical" evidence="1">
    <location>
        <begin position="138"/>
        <end position="158"/>
    </location>
</feature>
<dbReference type="AlphaFoldDB" id="A0A450S553"/>
<feature type="transmembrane region" description="Helical" evidence="1">
    <location>
        <begin position="6"/>
        <end position="29"/>
    </location>
</feature>
<keyword evidence="1" id="KW-1133">Transmembrane helix</keyword>
<feature type="transmembrane region" description="Helical" evidence="1">
    <location>
        <begin position="314"/>
        <end position="334"/>
    </location>
</feature>
<name>A0A450S553_9GAMM</name>
<proteinExistence type="predicted"/>